<dbReference type="AlphaFoldDB" id="A0A6I9NG27"/>
<proteinExistence type="predicted"/>
<name>A0A6I9NG27_9TELE</name>
<organism evidence="1 2">
    <name type="scientific">Notothenia coriiceps</name>
    <name type="common">black rockcod</name>
    <dbReference type="NCBI Taxonomy" id="8208"/>
    <lineage>
        <taxon>Eukaryota</taxon>
        <taxon>Metazoa</taxon>
        <taxon>Chordata</taxon>
        <taxon>Craniata</taxon>
        <taxon>Vertebrata</taxon>
        <taxon>Euteleostomi</taxon>
        <taxon>Actinopterygii</taxon>
        <taxon>Neopterygii</taxon>
        <taxon>Teleostei</taxon>
        <taxon>Neoteleostei</taxon>
        <taxon>Acanthomorphata</taxon>
        <taxon>Eupercaria</taxon>
        <taxon>Perciformes</taxon>
        <taxon>Notothenioidei</taxon>
        <taxon>Nototheniidae</taxon>
        <taxon>Notothenia</taxon>
    </lineage>
</organism>
<keyword evidence="2" id="KW-0378">Hydrolase</keyword>
<accession>A0A6I9NG27</accession>
<dbReference type="OrthoDB" id="289038at2759"/>
<dbReference type="RefSeq" id="XP_010773395.1">
    <property type="nucleotide sequence ID" value="XM_010775093.1"/>
</dbReference>
<sequence>MKTIVCTHGGLSILETERKLVSSEVWAKLREYFPKAPEFPQNQEPCQLCLTLEQEEKDNEAVSKMMATEQKNQLLNLFNEKNRPILNKWPEDNDVLYIVPLFFVEEWRKFIRRPTKSSPVSNVGNTLLLCPHGGFMFTYDSLINGDAQQ</sequence>
<evidence type="ECO:0000313" key="2">
    <source>
        <dbReference type="RefSeq" id="XP_010773395.1"/>
    </source>
</evidence>
<protein>
    <submittedName>
        <fullName evidence="2">Ubiquitin carboxyl-terminal hydrolase 48</fullName>
    </submittedName>
</protein>
<reference evidence="2" key="1">
    <citation type="submission" date="2025-08" db="UniProtKB">
        <authorList>
            <consortium name="RefSeq"/>
        </authorList>
    </citation>
    <scope>IDENTIFICATION</scope>
    <source>
        <tissue evidence="2">Muscle</tissue>
    </source>
</reference>
<dbReference type="KEGG" id="ncc:104948863"/>
<dbReference type="CTD" id="84196"/>
<gene>
    <name evidence="2" type="primary">usp48</name>
</gene>
<keyword evidence="1" id="KW-1185">Reference proteome</keyword>
<evidence type="ECO:0000313" key="1">
    <source>
        <dbReference type="Proteomes" id="UP000504611"/>
    </source>
</evidence>
<dbReference type="Proteomes" id="UP000504611">
    <property type="component" value="Unplaced"/>
</dbReference>